<evidence type="ECO:0000256" key="1">
    <source>
        <dbReference type="SAM" id="MobiDB-lite"/>
    </source>
</evidence>
<evidence type="ECO:0000313" key="2">
    <source>
        <dbReference type="EMBL" id="KAK3268226.1"/>
    </source>
</evidence>
<dbReference type="Proteomes" id="UP001190700">
    <property type="component" value="Unassembled WGS sequence"/>
</dbReference>
<dbReference type="InterPro" id="IPR018247">
    <property type="entry name" value="EF_Hand_1_Ca_BS"/>
</dbReference>
<feature type="compositionally biased region" description="Low complexity" evidence="1">
    <location>
        <begin position="192"/>
        <end position="202"/>
    </location>
</feature>
<dbReference type="AlphaFoldDB" id="A0AAE0FY81"/>
<gene>
    <name evidence="2" type="ORF">CYMTET_23258</name>
</gene>
<evidence type="ECO:0000313" key="3">
    <source>
        <dbReference type="Proteomes" id="UP001190700"/>
    </source>
</evidence>
<proteinExistence type="predicted"/>
<feature type="compositionally biased region" description="Low complexity" evidence="1">
    <location>
        <begin position="50"/>
        <end position="71"/>
    </location>
</feature>
<feature type="region of interest" description="Disordered" evidence="1">
    <location>
        <begin position="170"/>
        <end position="254"/>
    </location>
</feature>
<feature type="compositionally biased region" description="Basic and acidic residues" evidence="1">
    <location>
        <begin position="103"/>
        <end position="117"/>
    </location>
</feature>
<keyword evidence="3" id="KW-1185">Reference proteome</keyword>
<reference evidence="2 3" key="1">
    <citation type="journal article" date="2015" name="Genome Biol. Evol.">
        <title>Comparative Genomics of a Bacterivorous Green Alga Reveals Evolutionary Causalities and Consequences of Phago-Mixotrophic Mode of Nutrition.</title>
        <authorList>
            <person name="Burns J.A."/>
            <person name="Paasch A."/>
            <person name="Narechania A."/>
            <person name="Kim E."/>
        </authorList>
    </citation>
    <scope>NUCLEOTIDE SEQUENCE [LARGE SCALE GENOMIC DNA]</scope>
    <source>
        <strain evidence="2 3">PLY_AMNH</strain>
    </source>
</reference>
<protein>
    <submittedName>
        <fullName evidence="2">Uncharacterized protein</fullName>
    </submittedName>
</protein>
<dbReference type="PROSITE" id="PS00018">
    <property type="entry name" value="EF_HAND_1"/>
    <property type="match status" value="1"/>
</dbReference>
<accession>A0AAE0FY81</accession>
<feature type="compositionally biased region" description="Basic residues" evidence="1">
    <location>
        <begin position="176"/>
        <end position="191"/>
    </location>
</feature>
<dbReference type="EMBL" id="LGRX02011951">
    <property type="protein sequence ID" value="KAK3268226.1"/>
    <property type="molecule type" value="Genomic_DNA"/>
</dbReference>
<comment type="caution">
    <text evidence="2">The sequence shown here is derived from an EMBL/GenBank/DDBJ whole genome shotgun (WGS) entry which is preliminary data.</text>
</comment>
<organism evidence="2 3">
    <name type="scientific">Cymbomonas tetramitiformis</name>
    <dbReference type="NCBI Taxonomy" id="36881"/>
    <lineage>
        <taxon>Eukaryota</taxon>
        <taxon>Viridiplantae</taxon>
        <taxon>Chlorophyta</taxon>
        <taxon>Pyramimonadophyceae</taxon>
        <taxon>Pyramimonadales</taxon>
        <taxon>Pyramimonadaceae</taxon>
        <taxon>Cymbomonas</taxon>
    </lineage>
</organism>
<feature type="region of interest" description="Disordered" evidence="1">
    <location>
        <begin position="1"/>
        <end position="118"/>
    </location>
</feature>
<sequence length="831" mass="93709">MAKSRRRSGAANPTTSALAKPRDAAEAQPESAVKLAPSDSPSGTAERPSRSGSPSASVDSAPSTVASPSPTKQKVKAELGKPGRTLANLPALPLNYKIGQEFRTPERSDKAKEEKGSNRSVLFSLVTVYPAEGAGEGEDKSYPYADSNIQAHQSRAPPVNLDRVMALLEPPNNFITRRKPRGGRRTPRGRRQQTPQSPQSPGVWTLPLISSTDQDGDRRGRMASKSLDSGSRDDGNFDTARTGSRENGNSKKLDSDRLYEVRQRPGPIKPRPWSRTFVSCPWDRIGVALHLCGRAGTRCMEDFWREEQMRDAKHAWPTEREEGNRYRRQEGEYSLEAMAKQSRTHTNSETALLALASNPAGSNQEVAQAEVEHYRAVAFQAREALKLSNGKESQMDMSDKFRSIFAPRRKECDAKDFYNTDMVKGKQLDLDWKRTIKKDKFRQFVRHNDITVTGEKDAAKIYQRLMQIQEVLNQHHDTVYNAFVYWCNMSDDIGEAAYQMSINEYVDWLREGNIPDKKSKSCRLADCDTIFISANFEEEKESLEADINDDRSLTRYEFLEVTVRLACAKFMKSNVVVTQSLTEAVDMLCKEHIAISIPPEAAADHNNFRRSRLYNRACENAVKPHMGALRGIYDLYKVLLTPWSPPFLGCPEHARQASLWSGHSRSRYLLQEDMVRMAEDMSIVNAETGITVFDVKLCFAHSQMVTVDDVLHHNRSVGLTLIDFIETLGRLGDLLSPPSFEETRPFFESEYEGPAFPSHRRLYTFYKYCDDVSVFRRDSAGYAPEKERPLGPKLCGMVELLLTTVAVNLNVKEEQLEDRIKIVLRTLIGKA</sequence>
<name>A0AAE0FY81_9CHLO</name>